<evidence type="ECO:0000313" key="7">
    <source>
        <dbReference type="Proteomes" id="UP000291819"/>
    </source>
</evidence>
<evidence type="ECO:0000313" key="6">
    <source>
        <dbReference type="EMBL" id="TBO40370.1"/>
    </source>
</evidence>
<keyword evidence="3" id="KW-1015">Disulfide bond</keyword>
<evidence type="ECO:0000259" key="5">
    <source>
        <dbReference type="PROSITE" id="PS51352"/>
    </source>
</evidence>
<dbReference type="Pfam" id="PF13905">
    <property type="entry name" value="Thioredoxin_8"/>
    <property type="match status" value="1"/>
</dbReference>
<gene>
    <name evidence="6" type="ORF">EYS08_19210</name>
</gene>
<dbReference type="CDD" id="cd02966">
    <property type="entry name" value="TlpA_like_family"/>
    <property type="match status" value="1"/>
</dbReference>
<dbReference type="InterPro" id="IPR013766">
    <property type="entry name" value="Thioredoxin_domain"/>
</dbReference>
<comment type="subcellular location">
    <subcellularLocation>
        <location evidence="1">Cell envelope</location>
    </subcellularLocation>
</comment>
<evidence type="ECO:0000256" key="1">
    <source>
        <dbReference type="ARBA" id="ARBA00004196"/>
    </source>
</evidence>
<dbReference type="InterPro" id="IPR050553">
    <property type="entry name" value="Thioredoxin_ResA/DsbE_sf"/>
</dbReference>
<dbReference type="InterPro" id="IPR036249">
    <property type="entry name" value="Thioredoxin-like_sf"/>
</dbReference>
<keyword evidence="4" id="KW-0676">Redox-active center</keyword>
<dbReference type="AlphaFoldDB" id="A0A4Q9H8Z8"/>
<dbReference type="EMBL" id="SIXF01000024">
    <property type="protein sequence ID" value="TBO40370.1"/>
    <property type="molecule type" value="Genomic_DNA"/>
</dbReference>
<dbReference type="InterPro" id="IPR012336">
    <property type="entry name" value="Thioredoxin-like_fold"/>
</dbReference>
<dbReference type="GO" id="GO:0030313">
    <property type="term" value="C:cell envelope"/>
    <property type="evidence" value="ECO:0007669"/>
    <property type="project" value="UniProtKB-SubCell"/>
</dbReference>
<dbReference type="PANTHER" id="PTHR42852">
    <property type="entry name" value="THIOL:DISULFIDE INTERCHANGE PROTEIN DSBE"/>
    <property type="match status" value="1"/>
</dbReference>
<reference evidence="6 7" key="1">
    <citation type="submission" date="2019-02" db="EMBL/GenBank/DDBJ databases">
        <title>Pedobacter kyonggii whole genome sequence analysis.</title>
        <authorList>
            <person name="Dahal R.H."/>
        </authorList>
    </citation>
    <scope>NUCLEOTIDE SEQUENCE [LARGE SCALE GENOMIC DNA]</scope>
    <source>
        <strain evidence="6 7">K-4-11-1</strain>
    </source>
</reference>
<accession>A0A4Q9H8Z8</accession>
<organism evidence="6 7">
    <name type="scientific">Pedobacter kyonggii</name>
    <dbReference type="NCBI Taxonomy" id="1926871"/>
    <lineage>
        <taxon>Bacteria</taxon>
        <taxon>Pseudomonadati</taxon>
        <taxon>Bacteroidota</taxon>
        <taxon>Sphingobacteriia</taxon>
        <taxon>Sphingobacteriales</taxon>
        <taxon>Sphingobacteriaceae</taxon>
        <taxon>Pedobacter</taxon>
    </lineage>
</organism>
<dbReference type="Gene3D" id="3.40.30.10">
    <property type="entry name" value="Glutaredoxin"/>
    <property type="match status" value="1"/>
</dbReference>
<dbReference type="PANTHER" id="PTHR42852:SF6">
    <property type="entry name" value="THIOL:DISULFIDE INTERCHANGE PROTEIN DSBE"/>
    <property type="match status" value="1"/>
</dbReference>
<evidence type="ECO:0000256" key="3">
    <source>
        <dbReference type="ARBA" id="ARBA00023157"/>
    </source>
</evidence>
<keyword evidence="7" id="KW-1185">Reference proteome</keyword>
<protein>
    <submittedName>
        <fullName evidence="6">Redoxin domain-containing protein</fullName>
    </submittedName>
</protein>
<dbReference type="SUPFAM" id="SSF52833">
    <property type="entry name" value="Thioredoxin-like"/>
    <property type="match status" value="1"/>
</dbReference>
<dbReference type="Proteomes" id="UP000291819">
    <property type="component" value="Unassembled WGS sequence"/>
</dbReference>
<dbReference type="PROSITE" id="PS51352">
    <property type="entry name" value="THIOREDOXIN_2"/>
    <property type="match status" value="1"/>
</dbReference>
<evidence type="ECO:0000256" key="4">
    <source>
        <dbReference type="ARBA" id="ARBA00023284"/>
    </source>
</evidence>
<sequence length="384" mass="44939">MQKLLFTIIFLVLSQHLYPQVNSQNYTLSVTLHNAPFKNLALRDYRDSHSLIIKGEHVGEFKWHFKIPDSIAVNSEFMELIIPDKDTAANGYRQVRFIRAHGNTNTSITNIGIQDENNYIEAKYRESKSIENENVAYILGLADSVVYGTLILDDFELLVKNDSSDITVRSQDSYYTWFDKGDNNLSYKDNLQFYINLAVKYPDSRYLMTYLSQNLLKFETRVDVKKIYEKLSDRFKKSKWARRIEQYISNFKDVKLINLNSKKAEELVQDSSKHSLLIFSASWCGPCIEEMPLLNKLHQQLKGRINFTTISMDYETKVKAFQNLLSKNEITWRTLYAYKDLDRVTDLFSIDGIPLTILVYPDGRMERMDVRDLENQKKLFSLKL</sequence>
<dbReference type="RefSeq" id="WP_131031634.1">
    <property type="nucleotide sequence ID" value="NZ_SIXF01000024.1"/>
</dbReference>
<dbReference type="OrthoDB" id="6399635at2"/>
<evidence type="ECO:0000256" key="2">
    <source>
        <dbReference type="ARBA" id="ARBA00022748"/>
    </source>
</evidence>
<comment type="caution">
    <text evidence="6">The sequence shown here is derived from an EMBL/GenBank/DDBJ whole genome shotgun (WGS) entry which is preliminary data.</text>
</comment>
<name>A0A4Q9H8Z8_9SPHI</name>
<keyword evidence="2" id="KW-0201">Cytochrome c-type biogenesis</keyword>
<dbReference type="GO" id="GO:0017004">
    <property type="term" value="P:cytochrome complex assembly"/>
    <property type="evidence" value="ECO:0007669"/>
    <property type="project" value="UniProtKB-KW"/>
</dbReference>
<proteinExistence type="predicted"/>
<feature type="domain" description="Thioredoxin" evidence="5">
    <location>
        <begin position="245"/>
        <end position="384"/>
    </location>
</feature>